<dbReference type="Proteomes" id="UP001565220">
    <property type="component" value="Unassembled WGS sequence"/>
</dbReference>
<evidence type="ECO:0000259" key="5">
    <source>
        <dbReference type="SMART" id="SM00534"/>
    </source>
</evidence>
<organism evidence="6 7">
    <name type="scientific">Clostridium lapidicellarium</name>
    <dbReference type="NCBI Taxonomy" id="3240931"/>
    <lineage>
        <taxon>Bacteria</taxon>
        <taxon>Bacillati</taxon>
        <taxon>Bacillota</taxon>
        <taxon>Clostridia</taxon>
        <taxon>Eubacteriales</taxon>
        <taxon>Clostridiaceae</taxon>
        <taxon>Clostridium</taxon>
    </lineage>
</organism>
<dbReference type="SMART" id="SM00534">
    <property type="entry name" value="MUTSac"/>
    <property type="match status" value="1"/>
</dbReference>
<evidence type="ECO:0000313" key="6">
    <source>
        <dbReference type="EMBL" id="MEY8764434.1"/>
    </source>
</evidence>
<evidence type="ECO:0000256" key="4">
    <source>
        <dbReference type="SAM" id="Phobius"/>
    </source>
</evidence>
<feature type="transmembrane region" description="Helical" evidence="4">
    <location>
        <begin position="6"/>
        <end position="24"/>
    </location>
</feature>
<keyword evidence="4" id="KW-1133">Transmembrane helix</keyword>
<feature type="domain" description="DNA mismatch repair proteins mutS family" evidence="5">
    <location>
        <begin position="366"/>
        <end position="551"/>
    </location>
</feature>
<keyword evidence="2" id="KW-0067">ATP-binding</keyword>
<comment type="caution">
    <text evidence="6">The sequence shown here is derived from an EMBL/GenBank/DDBJ whole genome shotgun (WGS) entry which is preliminary data.</text>
</comment>
<keyword evidence="3" id="KW-0238">DNA-binding</keyword>
<dbReference type="InterPro" id="IPR045076">
    <property type="entry name" value="MutS"/>
</dbReference>
<dbReference type="Pfam" id="PF00488">
    <property type="entry name" value="MutS_V"/>
    <property type="match status" value="1"/>
</dbReference>
<sequence length="563" mass="65110">MIEVVGYFLAVIVIICMLFIVSTLRDNAKIKRRIERQWGKKSDKKYSKGEINDISKYFRNISEHEKKKFFIDDTTWSDLDMDEIFKNLDTTYSTPGAEYLYAMLREPIYNDGELKYRNEIIEYFMRNPEKRKVVQYILGKLGIRRGVSVTDYFYNVNHCEHKYSLLNVYRILRILPVISIASMVVDLYAGVFLLITSCFINIAVHYFFKNKLDYRLRDFAYIINIVRCANSILKIQLEDLGQCICRLKNAAASVRKVKKFYFNLFNNGTDMSMLIEYKNILFLTDLINYEKMGSMLEHKDEEFKSIYSIVGKIDSCIAIASYRVMIKNYTVPKLHMYSDKKNRNIIIRDLVHPLIEGAVPNSLEIMGSILITGSNASGKSTFLKALALNIIFAQTIYTCTASYFEGYYVKIYTSMALRDNVLAGESYYIAEIRSLKRIMDNAGGNMPAVCFIDEILRGTNTVERIAASSQILKYLTLDNCICIAATHDIELTYILENYFKNYHFQENIADDEISFNYKIYRGRSTTQNAIKLLRILGYGDNIVNEAEGKAALFLKNGLWGIEK</sequence>
<keyword evidence="7" id="KW-1185">Reference proteome</keyword>
<dbReference type="Gene3D" id="3.40.50.300">
    <property type="entry name" value="P-loop containing nucleotide triphosphate hydrolases"/>
    <property type="match status" value="1"/>
</dbReference>
<name>A0ABV4DZV9_9CLOT</name>
<dbReference type="RefSeq" id="WP_369869253.1">
    <property type="nucleotide sequence ID" value="NZ_JBGFFE010000021.1"/>
</dbReference>
<evidence type="ECO:0000313" key="7">
    <source>
        <dbReference type="Proteomes" id="UP001565220"/>
    </source>
</evidence>
<gene>
    <name evidence="6" type="ORF">AB8S09_12410</name>
</gene>
<dbReference type="InterPro" id="IPR036187">
    <property type="entry name" value="DNA_mismatch_repair_MutS_sf"/>
</dbReference>
<protein>
    <submittedName>
        <fullName evidence="6">DNA mismatch repair protein MutS</fullName>
    </submittedName>
</protein>
<evidence type="ECO:0000256" key="1">
    <source>
        <dbReference type="ARBA" id="ARBA00022741"/>
    </source>
</evidence>
<dbReference type="PANTHER" id="PTHR11361:SF152">
    <property type="entry name" value="DNA MISMATCH REPAIR PROTEIN"/>
    <property type="match status" value="1"/>
</dbReference>
<feature type="transmembrane region" description="Helical" evidence="4">
    <location>
        <begin position="168"/>
        <end position="185"/>
    </location>
</feature>
<dbReference type="InterPro" id="IPR000432">
    <property type="entry name" value="DNA_mismatch_repair_MutS_C"/>
</dbReference>
<dbReference type="PANTHER" id="PTHR11361">
    <property type="entry name" value="DNA MISMATCH REPAIR PROTEIN MUTS FAMILY MEMBER"/>
    <property type="match status" value="1"/>
</dbReference>
<proteinExistence type="predicted"/>
<dbReference type="Gene3D" id="1.10.1420.10">
    <property type="match status" value="1"/>
</dbReference>
<dbReference type="EMBL" id="JBGFFE010000021">
    <property type="protein sequence ID" value="MEY8764434.1"/>
    <property type="molecule type" value="Genomic_DNA"/>
</dbReference>
<keyword evidence="4" id="KW-0812">Transmembrane</keyword>
<reference evidence="6 7" key="1">
    <citation type="submission" date="2024-08" db="EMBL/GenBank/DDBJ databases">
        <title>Clostridium lapicellarii sp. nov., and Clostridium renhuaiense sp. nov., two species isolated from the mud in a fermentation cellar used for producing sauce-flavour Chinese liquors.</title>
        <authorList>
            <person name="Yang F."/>
            <person name="Wang H."/>
            <person name="Chen L.Q."/>
            <person name="Zhou N."/>
            <person name="Lu J.J."/>
            <person name="Pu X.X."/>
            <person name="Wan B."/>
            <person name="Wang L."/>
            <person name="Liu S.J."/>
        </authorList>
    </citation>
    <scope>NUCLEOTIDE SEQUENCE [LARGE SCALE GENOMIC DNA]</scope>
    <source>
        <strain evidence="6 7">MT-113</strain>
    </source>
</reference>
<dbReference type="InterPro" id="IPR027417">
    <property type="entry name" value="P-loop_NTPase"/>
</dbReference>
<dbReference type="SUPFAM" id="SSF52540">
    <property type="entry name" value="P-loop containing nucleoside triphosphate hydrolases"/>
    <property type="match status" value="1"/>
</dbReference>
<keyword evidence="1" id="KW-0547">Nucleotide-binding</keyword>
<keyword evidence="4" id="KW-0472">Membrane</keyword>
<feature type="transmembrane region" description="Helical" evidence="4">
    <location>
        <begin position="191"/>
        <end position="208"/>
    </location>
</feature>
<evidence type="ECO:0000256" key="2">
    <source>
        <dbReference type="ARBA" id="ARBA00022840"/>
    </source>
</evidence>
<dbReference type="SUPFAM" id="SSF48334">
    <property type="entry name" value="DNA repair protein MutS, domain III"/>
    <property type="match status" value="1"/>
</dbReference>
<accession>A0ABV4DZV9</accession>
<evidence type="ECO:0000256" key="3">
    <source>
        <dbReference type="ARBA" id="ARBA00023125"/>
    </source>
</evidence>